<dbReference type="Gene3D" id="3.90.180.10">
    <property type="entry name" value="Medium-chain alcohol dehydrogenases, catalytic domain"/>
    <property type="match status" value="1"/>
</dbReference>
<comment type="function">
    <text evidence="10">Catalyzes the synthesis of alpha-ribazole-5'-phosphate from nicotinate mononucleotide (NAMN) and 5,6-dimethylbenzimidazole (DMB).</text>
</comment>
<dbReference type="InterPro" id="IPR011032">
    <property type="entry name" value="GroES-like_sf"/>
</dbReference>
<dbReference type="EMBL" id="FWEV01000026">
    <property type="protein sequence ID" value="SLM27981.1"/>
    <property type="molecule type" value="Genomic_DNA"/>
</dbReference>
<dbReference type="PANTHER" id="PTHR43463:SF1">
    <property type="entry name" value="NICOTINATE-NUCLEOTIDE--DIMETHYLBENZIMIDAZOLE PHOSPHORIBOSYLTRANSFERASE"/>
    <property type="match status" value="1"/>
</dbReference>
<dbReference type="SUPFAM" id="SSF52733">
    <property type="entry name" value="Nicotinate mononucleotide:5,6-dimethylbenzimidazole phosphoribosyltransferase (CobT)"/>
    <property type="match status" value="1"/>
</dbReference>
<evidence type="ECO:0000256" key="5">
    <source>
        <dbReference type="ARBA" id="ARBA00022573"/>
    </source>
</evidence>
<dbReference type="EC" id="2.4.2.21" evidence="3 10"/>
<evidence type="ECO:0000259" key="11">
    <source>
        <dbReference type="Pfam" id="PF08240"/>
    </source>
</evidence>
<keyword evidence="7 10" id="KW-0808">Transferase</keyword>
<dbReference type="SUPFAM" id="SSF50129">
    <property type="entry name" value="GroES-like"/>
    <property type="match status" value="1"/>
</dbReference>
<dbReference type="Pfam" id="PF08240">
    <property type="entry name" value="ADH_N"/>
    <property type="match status" value="1"/>
</dbReference>
<dbReference type="NCBIfam" id="NF000996">
    <property type="entry name" value="PRK00105.1"/>
    <property type="match status" value="1"/>
</dbReference>
<protein>
    <recommendedName>
        <fullName evidence="4 10">Nicotinate-nucleotide--dimethylbenzimidazole phosphoribosyltransferase</fullName>
        <shortName evidence="10">NN:DBI PRT</shortName>
        <ecNumber evidence="3 10">2.4.2.21</ecNumber>
    </recommendedName>
    <alternativeName>
        <fullName evidence="8 10">N(1)-alpha-phosphoribosyltransferase</fullName>
    </alternativeName>
</protein>
<evidence type="ECO:0000256" key="8">
    <source>
        <dbReference type="ARBA" id="ARBA00030686"/>
    </source>
</evidence>
<proteinExistence type="inferred from homology"/>
<dbReference type="GO" id="GO:0009236">
    <property type="term" value="P:cobalamin biosynthetic process"/>
    <property type="evidence" value="ECO:0007669"/>
    <property type="project" value="UniProtKB-UniRule"/>
</dbReference>
<evidence type="ECO:0000256" key="7">
    <source>
        <dbReference type="ARBA" id="ARBA00022679"/>
    </source>
</evidence>
<evidence type="ECO:0000313" key="13">
    <source>
        <dbReference type="Proteomes" id="UP000191931"/>
    </source>
</evidence>
<evidence type="ECO:0000256" key="4">
    <source>
        <dbReference type="ARBA" id="ARBA00015486"/>
    </source>
</evidence>
<dbReference type="InterPro" id="IPR013154">
    <property type="entry name" value="ADH-like_N"/>
</dbReference>
<dbReference type="Gene3D" id="3.40.50.720">
    <property type="entry name" value="NAD(P)-binding Rossmann-like Domain"/>
    <property type="match status" value="1"/>
</dbReference>
<reference evidence="12 13" key="1">
    <citation type="submission" date="2017-03" db="EMBL/GenBank/DDBJ databases">
        <authorList>
            <person name="Afonso C.L."/>
            <person name="Miller P.J."/>
            <person name="Scott M.A."/>
            <person name="Spackman E."/>
            <person name="Goraichik I."/>
            <person name="Dimitrov K.M."/>
            <person name="Suarez D.L."/>
            <person name="Swayne D.E."/>
        </authorList>
    </citation>
    <scope>NUCLEOTIDE SEQUENCE [LARGE SCALE GENOMIC DNA]</scope>
    <source>
        <strain evidence="12">PRJEB14757</strain>
    </source>
</reference>
<dbReference type="AlphaFoldDB" id="A0A1W1H670"/>
<comment type="catalytic activity">
    <reaction evidence="9 10">
        <text>5,6-dimethylbenzimidazole + nicotinate beta-D-ribonucleotide = alpha-ribazole 5'-phosphate + nicotinate + H(+)</text>
        <dbReference type="Rhea" id="RHEA:11196"/>
        <dbReference type="ChEBI" id="CHEBI:15378"/>
        <dbReference type="ChEBI" id="CHEBI:15890"/>
        <dbReference type="ChEBI" id="CHEBI:32544"/>
        <dbReference type="ChEBI" id="CHEBI:57502"/>
        <dbReference type="ChEBI" id="CHEBI:57918"/>
        <dbReference type="EC" id="2.4.2.21"/>
    </reaction>
</comment>
<evidence type="ECO:0000256" key="3">
    <source>
        <dbReference type="ARBA" id="ARBA00011991"/>
    </source>
</evidence>
<dbReference type="UniPathway" id="UPA00061">
    <property type="reaction ID" value="UER00516"/>
</dbReference>
<dbReference type="InterPro" id="IPR017846">
    <property type="entry name" value="Nict_dMeBzImd_PRibTrfase_bact"/>
</dbReference>
<sequence>MLKSDFGGFCENKRKTKMKRLILKGLEKLDIEDAPLNELPDDFRLLKVLYCAICKTDAKMWKQGHRDLCFPRVPGHEMVVEDDSGNLFAVWPGQSCGQCSYCINGRENLCEDMKITGFHHDGGFAEFVALPKQSLLPLPDINPLYIGCFAEPAGCVFNALDKLELQTGERVIIYGGGTVGLVAALACRDRGAVPLVIEKHEEKIDRIRPFLDATAIECVKDTFESDFDAVINACADHIAFDLAIVKGAKGGRISFFSGLSKNEHIETNLVNLIHYKELKVTGSYGLTRKNMMDAIPFMEKNAALLGHLVEDIVTPDAVSWLLPDILAGKALKYIIDFQGRIHGRVLQEKSEKSSAFRQEENKDAVDSVISDQSWCDFIISSVSPVRQDFRPAVQGKIDNKTKPLGALGTLENLAIQMSLIQKSLLPEIRPNGKALFVFAGDHGVTEEGVSAYPSEVTHQMVLNFLNGGAAINVLCRHHNIEMKIVDMGVNGNFDEHHDLITAKIRKGTRNFTIEPAMTRREVLLAVRRGMEVFLKRHSLSALDIVGVGEMGIGNTTSASAIISVITGISPADAAGRGTGIDNRGLEHKIKVIEKAIAFHRPNSNDGFDILMRVGGYEIAGITGAVLAAASRGAAVLLDGVISTAAGLVAYVINPDIAGYLISGHKSVEVAQKAALDYMGLEPVIDFGMRLGEGTGAALTINTAEAACKIMCEMASFEDAKVAMKKKS</sequence>
<dbReference type="PANTHER" id="PTHR43463">
    <property type="entry name" value="NICOTINATE-NUCLEOTIDE--DIMETHYLBENZIMIDAZOLE PHOSPHORIBOSYLTRANSFERASE"/>
    <property type="match status" value="1"/>
</dbReference>
<dbReference type="Proteomes" id="UP000191931">
    <property type="component" value="Unassembled WGS sequence"/>
</dbReference>
<gene>
    <name evidence="10 12" type="primary">cobT</name>
    <name evidence="12" type="ORF">MTBBW1_1210021</name>
</gene>
<dbReference type="NCBIfam" id="TIGR03160">
    <property type="entry name" value="cobT_DBIPRT"/>
    <property type="match status" value="1"/>
</dbReference>
<evidence type="ECO:0000256" key="1">
    <source>
        <dbReference type="ARBA" id="ARBA00005049"/>
    </source>
</evidence>
<dbReference type="InterPro" id="IPR023195">
    <property type="entry name" value="Nict_dMeBzImd_PRibTrfase_N"/>
</dbReference>
<dbReference type="Gene3D" id="1.10.1610.10">
    <property type="match status" value="1"/>
</dbReference>
<evidence type="ECO:0000256" key="10">
    <source>
        <dbReference type="HAMAP-Rule" id="MF_00230"/>
    </source>
</evidence>
<dbReference type="GO" id="GO:0008939">
    <property type="term" value="F:nicotinate-nucleotide-dimethylbenzimidazole phosphoribosyltransferase activity"/>
    <property type="evidence" value="ECO:0007669"/>
    <property type="project" value="UniProtKB-UniRule"/>
</dbReference>
<dbReference type="InterPro" id="IPR036087">
    <property type="entry name" value="Nict_dMeBzImd_PRibTrfase_sf"/>
</dbReference>
<dbReference type="HAMAP" id="MF_00230">
    <property type="entry name" value="CobT"/>
    <property type="match status" value="1"/>
</dbReference>
<dbReference type="STRING" id="1246637.MTBBW1_1210021"/>
<dbReference type="FunFam" id="3.40.50.10210:FF:000001">
    <property type="entry name" value="Nicotinate-nucleotide--dimethylbenzimidazole phosphoribosyltransferase"/>
    <property type="match status" value="1"/>
</dbReference>
<feature type="domain" description="Alcohol dehydrogenase-like N-terminal" evidence="11">
    <location>
        <begin position="45"/>
        <end position="140"/>
    </location>
</feature>
<organism evidence="12 13">
    <name type="scientific">Desulfamplus magnetovallimortis</name>
    <dbReference type="NCBI Taxonomy" id="1246637"/>
    <lineage>
        <taxon>Bacteria</taxon>
        <taxon>Pseudomonadati</taxon>
        <taxon>Thermodesulfobacteriota</taxon>
        <taxon>Desulfobacteria</taxon>
        <taxon>Desulfobacterales</taxon>
        <taxon>Desulfobacteraceae</taxon>
        <taxon>Desulfamplus</taxon>
    </lineage>
</organism>
<keyword evidence="6 10" id="KW-0328">Glycosyltransferase</keyword>
<evidence type="ECO:0000256" key="2">
    <source>
        <dbReference type="ARBA" id="ARBA00007110"/>
    </source>
</evidence>
<name>A0A1W1H670_9BACT</name>
<keyword evidence="5 10" id="KW-0169">Cobalamin biosynthesis</keyword>
<dbReference type="InterPro" id="IPR036291">
    <property type="entry name" value="NAD(P)-bd_dom_sf"/>
</dbReference>
<feature type="active site" description="Proton acceptor" evidence="10">
    <location>
        <position position="692"/>
    </location>
</feature>
<evidence type="ECO:0000256" key="6">
    <source>
        <dbReference type="ARBA" id="ARBA00022676"/>
    </source>
</evidence>
<accession>A0A1W1H670</accession>
<dbReference type="Pfam" id="PF02277">
    <property type="entry name" value="DBI_PRT"/>
    <property type="match status" value="1"/>
</dbReference>
<dbReference type="SUPFAM" id="SSF51735">
    <property type="entry name" value="NAD(P)-binding Rossmann-fold domains"/>
    <property type="match status" value="1"/>
</dbReference>
<dbReference type="InterPro" id="IPR003200">
    <property type="entry name" value="Nict_dMeBzImd_PRibTrfase"/>
</dbReference>
<comment type="similarity">
    <text evidence="2 10">Belongs to the CobT family.</text>
</comment>
<dbReference type="CDD" id="cd02439">
    <property type="entry name" value="DMB-PRT_CobT"/>
    <property type="match status" value="1"/>
</dbReference>
<evidence type="ECO:0000256" key="9">
    <source>
        <dbReference type="ARBA" id="ARBA00047340"/>
    </source>
</evidence>
<comment type="pathway">
    <text evidence="1 10">Nucleoside biosynthesis; alpha-ribazole biosynthesis; alpha-ribazole from 5,6-dimethylbenzimidazole: step 1/2.</text>
</comment>
<keyword evidence="13" id="KW-1185">Reference proteome</keyword>
<dbReference type="Gene3D" id="3.40.50.10210">
    <property type="match status" value="1"/>
</dbReference>
<evidence type="ECO:0000313" key="12">
    <source>
        <dbReference type="EMBL" id="SLM27981.1"/>
    </source>
</evidence>